<dbReference type="RefSeq" id="WP_188428090.1">
    <property type="nucleotide sequence ID" value="NZ_BAABKH010000010.1"/>
</dbReference>
<dbReference type="CDD" id="cd07938">
    <property type="entry name" value="DRE_TIM_HMGL"/>
    <property type="match status" value="1"/>
</dbReference>
<evidence type="ECO:0000313" key="6">
    <source>
        <dbReference type="EMBL" id="GGF40916.1"/>
    </source>
</evidence>
<proteinExistence type="inferred from homology"/>
<accession>A0A917BH35</accession>
<evidence type="ECO:0000313" key="7">
    <source>
        <dbReference type="Proteomes" id="UP000605670"/>
    </source>
</evidence>
<dbReference type="GO" id="GO:0004419">
    <property type="term" value="F:hydroxymethylglutaryl-CoA lyase activity"/>
    <property type="evidence" value="ECO:0007669"/>
    <property type="project" value="TreeGrafter"/>
</dbReference>
<keyword evidence="3 6" id="KW-0456">Lyase</keyword>
<dbReference type="Pfam" id="PF00682">
    <property type="entry name" value="HMGL-like"/>
    <property type="match status" value="1"/>
</dbReference>
<dbReference type="AlphaFoldDB" id="A0A917BH35"/>
<dbReference type="PROSITE" id="PS50991">
    <property type="entry name" value="PYR_CT"/>
    <property type="match status" value="1"/>
</dbReference>
<dbReference type="PANTHER" id="PTHR42738:SF7">
    <property type="entry name" value="HYDROXYMETHYLGLUTARYL-COA LYASE"/>
    <property type="match status" value="1"/>
</dbReference>
<evidence type="ECO:0000256" key="4">
    <source>
        <dbReference type="SAM" id="MobiDB-lite"/>
    </source>
</evidence>
<reference evidence="6" key="2">
    <citation type="submission" date="2020-09" db="EMBL/GenBank/DDBJ databases">
        <authorList>
            <person name="Sun Q."/>
            <person name="Zhou Y."/>
        </authorList>
    </citation>
    <scope>NUCLEOTIDE SEQUENCE</scope>
    <source>
        <strain evidence="6">CGMCC 1.12160</strain>
    </source>
</reference>
<evidence type="ECO:0000256" key="1">
    <source>
        <dbReference type="ARBA" id="ARBA00009405"/>
    </source>
</evidence>
<dbReference type="GO" id="GO:0046951">
    <property type="term" value="P:ketone body biosynthetic process"/>
    <property type="evidence" value="ECO:0007669"/>
    <property type="project" value="TreeGrafter"/>
</dbReference>
<feature type="region of interest" description="Disordered" evidence="4">
    <location>
        <begin position="331"/>
        <end position="351"/>
    </location>
</feature>
<name>A0A917BH35_9MICO</name>
<evidence type="ECO:0000256" key="3">
    <source>
        <dbReference type="ARBA" id="ARBA00023239"/>
    </source>
</evidence>
<dbReference type="Gene3D" id="3.20.20.70">
    <property type="entry name" value="Aldolase class I"/>
    <property type="match status" value="1"/>
</dbReference>
<protein>
    <submittedName>
        <fullName evidence="6">Hydroxymethylglutaryl-CoA lyase</fullName>
    </submittedName>
</protein>
<dbReference type="InterPro" id="IPR000891">
    <property type="entry name" value="PYR_CT"/>
</dbReference>
<feature type="domain" description="Pyruvate carboxyltransferase" evidence="5">
    <location>
        <begin position="33"/>
        <end position="301"/>
    </location>
</feature>
<comment type="similarity">
    <text evidence="1">Belongs to the HMG-CoA lyase family.</text>
</comment>
<keyword evidence="7" id="KW-1185">Reference proteome</keyword>
<sequence length="351" mass="36832">MTAVEHRGARTAQEAVAYTGGAAHLPFELPERVTVHEVGPRDGFQLETTLIPVDDKVAVVDALSATGLSAVQVTSFVRADAVPQLADGAEVLARITRAPGVDYDVLVPNLKGAERALAAGATTWETMLSTTDAHSRANSNRPTREAFDRLSPVFELAADHPEVTVVGGMATALACPFEGYPPFARIAEVAGWYADAGVRHLTVADTAGLADPARVFDISRRLREELPEMSVTLHLHNTRGLGMANVLAGLAAGVTTFDSSVGGLGGCPFVPGATGNIATEELVHLLALLGVETGVDLDALLTIARDPVAPLVDHPLESALVRADPSWRLLPAPDRQELPATPHTPNEGAAR</sequence>
<organism evidence="6 7">
    <name type="scientific">Ornithinimicrobium tianjinense</name>
    <dbReference type="NCBI Taxonomy" id="1195761"/>
    <lineage>
        <taxon>Bacteria</taxon>
        <taxon>Bacillati</taxon>
        <taxon>Actinomycetota</taxon>
        <taxon>Actinomycetes</taxon>
        <taxon>Micrococcales</taxon>
        <taxon>Ornithinimicrobiaceae</taxon>
        <taxon>Ornithinimicrobium</taxon>
    </lineage>
</organism>
<keyword evidence="2" id="KW-0479">Metal-binding</keyword>
<evidence type="ECO:0000259" key="5">
    <source>
        <dbReference type="PROSITE" id="PS50991"/>
    </source>
</evidence>
<dbReference type="Proteomes" id="UP000605670">
    <property type="component" value="Unassembled WGS sequence"/>
</dbReference>
<dbReference type="EMBL" id="BMEM01000001">
    <property type="protein sequence ID" value="GGF40916.1"/>
    <property type="molecule type" value="Genomic_DNA"/>
</dbReference>
<comment type="caution">
    <text evidence="6">The sequence shown here is derived from an EMBL/GenBank/DDBJ whole genome shotgun (WGS) entry which is preliminary data.</text>
</comment>
<dbReference type="GO" id="GO:0006552">
    <property type="term" value="P:L-leucine catabolic process"/>
    <property type="evidence" value="ECO:0007669"/>
    <property type="project" value="TreeGrafter"/>
</dbReference>
<dbReference type="SUPFAM" id="SSF51569">
    <property type="entry name" value="Aldolase"/>
    <property type="match status" value="1"/>
</dbReference>
<dbReference type="InterPro" id="IPR043594">
    <property type="entry name" value="HMGL"/>
</dbReference>
<dbReference type="NCBIfam" id="NF004283">
    <property type="entry name" value="PRK05692.1"/>
    <property type="match status" value="1"/>
</dbReference>
<evidence type="ECO:0000256" key="2">
    <source>
        <dbReference type="ARBA" id="ARBA00022723"/>
    </source>
</evidence>
<gene>
    <name evidence="6" type="ORF">GCM10011366_05780</name>
</gene>
<dbReference type="InterPro" id="IPR013785">
    <property type="entry name" value="Aldolase_TIM"/>
</dbReference>
<reference evidence="6" key="1">
    <citation type="journal article" date="2014" name="Int. J. Syst. Evol. Microbiol.">
        <title>Complete genome sequence of Corynebacterium casei LMG S-19264T (=DSM 44701T), isolated from a smear-ripened cheese.</title>
        <authorList>
            <consortium name="US DOE Joint Genome Institute (JGI-PGF)"/>
            <person name="Walter F."/>
            <person name="Albersmeier A."/>
            <person name="Kalinowski J."/>
            <person name="Ruckert C."/>
        </authorList>
    </citation>
    <scope>NUCLEOTIDE SEQUENCE</scope>
    <source>
        <strain evidence="6">CGMCC 1.12160</strain>
    </source>
</reference>
<dbReference type="PANTHER" id="PTHR42738">
    <property type="entry name" value="HYDROXYMETHYLGLUTARYL-COA LYASE"/>
    <property type="match status" value="1"/>
</dbReference>
<dbReference type="GO" id="GO:0046872">
    <property type="term" value="F:metal ion binding"/>
    <property type="evidence" value="ECO:0007669"/>
    <property type="project" value="UniProtKB-KW"/>
</dbReference>